<organism evidence="4 5">
    <name type="scientific">Actinomycetospora flava</name>
    <dbReference type="NCBI Taxonomy" id="3129232"/>
    <lineage>
        <taxon>Bacteria</taxon>
        <taxon>Bacillati</taxon>
        <taxon>Actinomycetota</taxon>
        <taxon>Actinomycetes</taxon>
        <taxon>Pseudonocardiales</taxon>
        <taxon>Pseudonocardiaceae</taxon>
        <taxon>Actinomycetospora</taxon>
    </lineage>
</organism>
<keyword evidence="1" id="KW-0808">Transferase</keyword>
<feature type="compositionally biased region" description="Low complexity" evidence="3">
    <location>
        <begin position="11"/>
        <end position="20"/>
    </location>
</feature>
<evidence type="ECO:0000313" key="4">
    <source>
        <dbReference type="EMBL" id="MEJ2859885.1"/>
    </source>
</evidence>
<dbReference type="Pfam" id="PF03059">
    <property type="entry name" value="NAS"/>
    <property type="match status" value="1"/>
</dbReference>
<sequence>MSTPYNRAITRPAGRPRGAGRLPVRACGTERSGAAAPEADHCGTGAEHTALLAEIVSLHDALVAAPDLEPGPDTNALFTRLVGLAVTPHPHHVVDAVLADPDLTDRLPDLRARCASGEYALERAWARRVLAAPDPAAELERFPYLQNYRDLTRIEYHAVAGHAPLAPRRALFVGSGPLPLSALLLARHGVAVDAVDLDEEAVVLGGAVARALGDDVTVAQGDALALDDLTGYDLVCVAALVGLAPDDKAAALAHVRARMRPGATVLARSAHSLRGLLYPVLDVADEGLGGLEPLAVLHPHTDVVNSVVLARVPG</sequence>
<evidence type="ECO:0000256" key="3">
    <source>
        <dbReference type="SAM" id="MobiDB-lite"/>
    </source>
</evidence>
<name>A0ABU8LXN5_9PSEU</name>
<reference evidence="4 5" key="1">
    <citation type="submission" date="2024-03" db="EMBL/GenBank/DDBJ databases">
        <title>Actinomycetospora sp. OC33-EN07, a novel actinomycete isolated from wild orchid (Aerides multiflora).</title>
        <authorList>
            <person name="Suriyachadkun C."/>
        </authorList>
    </citation>
    <scope>NUCLEOTIDE SEQUENCE [LARGE SCALE GENOMIC DNA]</scope>
    <source>
        <strain evidence="4 5">OC33-EN07</strain>
    </source>
</reference>
<dbReference type="Proteomes" id="UP001369736">
    <property type="component" value="Unassembled WGS sequence"/>
</dbReference>
<keyword evidence="5" id="KW-1185">Reference proteome</keyword>
<dbReference type="PROSITE" id="PS51142">
    <property type="entry name" value="NAS"/>
    <property type="match status" value="1"/>
</dbReference>
<dbReference type="SUPFAM" id="SSF53335">
    <property type="entry name" value="S-adenosyl-L-methionine-dependent methyltransferases"/>
    <property type="match status" value="1"/>
</dbReference>
<dbReference type="InterPro" id="IPR029063">
    <property type="entry name" value="SAM-dependent_MTases_sf"/>
</dbReference>
<keyword evidence="2" id="KW-0949">S-adenosyl-L-methionine</keyword>
<feature type="region of interest" description="Disordered" evidence="3">
    <location>
        <begin position="1"/>
        <end position="20"/>
    </location>
</feature>
<gene>
    <name evidence="4" type="ORF">WCD58_01885</name>
</gene>
<accession>A0ABU8LXN5</accession>
<dbReference type="Gene3D" id="3.40.50.150">
    <property type="entry name" value="Vaccinia Virus protein VP39"/>
    <property type="match status" value="1"/>
</dbReference>
<comment type="caution">
    <text evidence="4">The sequence shown here is derived from an EMBL/GenBank/DDBJ whole genome shotgun (WGS) entry which is preliminary data.</text>
</comment>
<evidence type="ECO:0000256" key="1">
    <source>
        <dbReference type="ARBA" id="ARBA00022679"/>
    </source>
</evidence>
<dbReference type="PANTHER" id="PTHR32266">
    <property type="entry name" value="NICOTIANAMINE SYNTHASE 3"/>
    <property type="match status" value="1"/>
</dbReference>
<dbReference type="RefSeq" id="WP_337698929.1">
    <property type="nucleotide sequence ID" value="NZ_JBBEGM010000001.1"/>
</dbReference>
<evidence type="ECO:0000256" key="2">
    <source>
        <dbReference type="ARBA" id="ARBA00022691"/>
    </source>
</evidence>
<proteinExistence type="predicted"/>
<dbReference type="CDD" id="cd02440">
    <property type="entry name" value="AdoMet_MTases"/>
    <property type="match status" value="1"/>
</dbReference>
<protein>
    <submittedName>
        <fullName evidence="4">Nicotianamine synthase family protein</fullName>
    </submittedName>
</protein>
<dbReference type="EMBL" id="JBBEGM010000001">
    <property type="protein sequence ID" value="MEJ2859885.1"/>
    <property type="molecule type" value="Genomic_DNA"/>
</dbReference>
<evidence type="ECO:0000313" key="5">
    <source>
        <dbReference type="Proteomes" id="UP001369736"/>
    </source>
</evidence>
<dbReference type="InterPro" id="IPR004298">
    <property type="entry name" value="Nicotian_synth"/>
</dbReference>
<dbReference type="PANTHER" id="PTHR32266:SF12">
    <property type="entry name" value="NICOTIANAMINE SYNTHASE 3"/>
    <property type="match status" value="1"/>
</dbReference>